<evidence type="ECO:0000313" key="5">
    <source>
        <dbReference type="Proteomes" id="UP001215549"/>
    </source>
</evidence>
<evidence type="ECO:0000256" key="1">
    <source>
        <dbReference type="SAM" id="SignalP"/>
    </source>
</evidence>
<dbReference type="InterPro" id="IPR011852">
    <property type="entry name" value="TRAP_TAXI"/>
</dbReference>
<gene>
    <name evidence="3" type="ORF">JHX88_11145</name>
    <name evidence="2" type="ORF">SAMN05421772_111141</name>
</gene>
<organism evidence="2 4">
    <name type="scientific">Paracoccus saliphilus</name>
    <dbReference type="NCBI Taxonomy" id="405559"/>
    <lineage>
        <taxon>Bacteria</taxon>
        <taxon>Pseudomonadati</taxon>
        <taxon>Pseudomonadota</taxon>
        <taxon>Alphaproteobacteria</taxon>
        <taxon>Rhodobacterales</taxon>
        <taxon>Paracoccaceae</taxon>
        <taxon>Paracoccus</taxon>
    </lineage>
</organism>
<dbReference type="AlphaFoldDB" id="A0AA45W658"/>
<dbReference type="EMBL" id="FTOU01000011">
    <property type="protein sequence ID" value="SIS99514.1"/>
    <property type="molecule type" value="Genomic_DNA"/>
</dbReference>
<dbReference type="PANTHER" id="PTHR42941">
    <property type="entry name" value="SLL1037 PROTEIN"/>
    <property type="match status" value="1"/>
</dbReference>
<dbReference type="Proteomes" id="UP000186216">
    <property type="component" value="Unassembled WGS sequence"/>
</dbReference>
<dbReference type="NCBIfam" id="TIGR02122">
    <property type="entry name" value="TRAP_TAXI"/>
    <property type="match status" value="1"/>
</dbReference>
<reference evidence="3 5" key="2">
    <citation type="submission" date="2021-01" db="EMBL/GenBank/DDBJ databases">
        <title>Biogeographic distribution of Paracoccus.</title>
        <authorList>
            <person name="Hollensteiner J."/>
            <person name="Leineberger J."/>
            <person name="Brinkhoff T."/>
            <person name="Daniel R."/>
        </authorList>
    </citation>
    <scope>NUCLEOTIDE SEQUENCE [LARGE SCALE GENOMIC DNA]</scope>
    <source>
        <strain evidence="3 5">DSM 18447</strain>
    </source>
</reference>
<evidence type="ECO:0000313" key="3">
    <source>
        <dbReference type="EMBL" id="WCR01506.1"/>
    </source>
</evidence>
<dbReference type="PANTHER" id="PTHR42941:SF1">
    <property type="entry name" value="SLL1037 PROTEIN"/>
    <property type="match status" value="1"/>
</dbReference>
<sequence>MKLTTSLATVLTGITILSSPAFAQDQISIGSSSSGSGPYVNGALMADVANKAQSDYRFSVQTSGGYKDNLGLVLNDDVDIGLNTLIDLSFAYQQKGDFAEVPIKEQFKDLRMLFTFGIVPENFFVREDSGITSIDGIKGQSFNINVPASFTHGLNVELLKAAGISMSDFQPGNVPTGQVFDEVQNGIFVGGSHVFQLGLGNAQRLSATTPIRYLDIPQPIIDGMNEAYDGLLVPFEIPAGTYKGQDEAVQTFGLAQVVFTDADADEEMIYSFTKNFWENLEALQEQNSSFAGITPELGAKDYGVPMHPGAERYFKEVGLR</sequence>
<proteinExistence type="predicted"/>
<keyword evidence="1" id="KW-0732">Signal</keyword>
<dbReference type="EMBL" id="CP067140">
    <property type="protein sequence ID" value="WCR01506.1"/>
    <property type="molecule type" value="Genomic_DNA"/>
</dbReference>
<evidence type="ECO:0000313" key="2">
    <source>
        <dbReference type="EMBL" id="SIS99514.1"/>
    </source>
</evidence>
<evidence type="ECO:0000313" key="4">
    <source>
        <dbReference type="Proteomes" id="UP000186216"/>
    </source>
</evidence>
<dbReference type="Proteomes" id="UP001215549">
    <property type="component" value="Chromosome"/>
</dbReference>
<keyword evidence="5" id="KW-1185">Reference proteome</keyword>
<accession>A0AA45W658</accession>
<dbReference type="RefSeq" id="WP_076527071.1">
    <property type="nucleotide sequence ID" value="NZ_CP067140.1"/>
</dbReference>
<feature type="signal peptide" evidence="1">
    <location>
        <begin position="1"/>
        <end position="23"/>
    </location>
</feature>
<dbReference type="Gene3D" id="3.40.190.10">
    <property type="entry name" value="Periplasmic binding protein-like II"/>
    <property type="match status" value="2"/>
</dbReference>
<dbReference type="SUPFAM" id="SSF53850">
    <property type="entry name" value="Periplasmic binding protein-like II"/>
    <property type="match status" value="1"/>
</dbReference>
<name>A0AA45W658_9RHOB</name>
<protein>
    <submittedName>
        <fullName evidence="3">TAXI family TRAP transporter solute-binding subunit</fullName>
    </submittedName>
</protein>
<feature type="chain" id="PRO_5041322949" evidence="1">
    <location>
        <begin position="24"/>
        <end position="320"/>
    </location>
</feature>
<reference evidence="2 4" key="1">
    <citation type="submission" date="2017-01" db="EMBL/GenBank/DDBJ databases">
        <authorList>
            <person name="Varghese N."/>
            <person name="Submissions S."/>
        </authorList>
    </citation>
    <scope>NUCLEOTIDE SEQUENCE [LARGE SCALE GENOMIC DNA]</scope>
    <source>
        <strain evidence="2 4">DSM 18447</strain>
    </source>
</reference>
<dbReference type="Pfam" id="PF16868">
    <property type="entry name" value="NMT1_3"/>
    <property type="match status" value="1"/>
</dbReference>